<dbReference type="EMBL" id="LJIJ01001894">
    <property type="protein sequence ID" value="ODM90585.1"/>
    <property type="molecule type" value="Genomic_DNA"/>
</dbReference>
<feature type="domain" description="AB hydrolase-1" evidence="1">
    <location>
        <begin position="46"/>
        <end position="269"/>
    </location>
</feature>
<comment type="caution">
    <text evidence="2">The sequence shown here is derived from an EMBL/GenBank/DDBJ whole genome shotgun (WGS) entry which is preliminary data.</text>
</comment>
<accession>A0A1D2MC79</accession>
<keyword evidence="2" id="KW-0378">Hydrolase</keyword>
<dbReference type="GO" id="GO:0017171">
    <property type="term" value="F:serine hydrolase activity"/>
    <property type="evidence" value="ECO:0007669"/>
    <property type="project" value="TreeGrafter"/>
</dbReference>
<dbReference type="OrthoDB" id="19657at2759"/>
<reference evidence="2 3" key="1">
    <citation type="journal article" date="2016" name="Genome Biol. Evol.">
        <title>Gene Family Evolution Reflects Adaptation to Soil Environmental Stressors in the Genome of the Collembolan Orchesella cincta.</title>
        <authorList>
            <person name="Faddeeva-Vakhrusheva A."/>
            <person name="Derks M.F."/>
            <person name="Anvar S.Y."/>
            <person name="Agamennone V."/>
            <person name="Suring W."/>
            <person name="Smit S."/>
            <person name="van Straalen N.M."/>
            <person name="Roelofs D."/>
        </authorList>
    </citation>
    <scope>NUCLEOTIDE SEQUENCE [LARGE SCALE GENOMIC DNA]</scope>
    <source>
        <tissue evidence="2">Mixed pool</tissue>
    </source>
</reference>
<evidence type="ECO:0000259" key="1">
    <source>
        <dbReference type="Pfam" id="PF00561"/>
    </source>
</evidence>
<dbReference type="InterPro" id="IPR000073">
    <property type="entry name" value="AB_hydrolase_1"/>
</dbReference>
<dbReference type="PANTHER" id="PTHR46331:SF2">
    <property type="entry name" value="VALACYCLOVIR HYDROLASE"/>
    <property type="match status" value="1"/>
</dbReference>
<dbReference type="OMA" id="VRDHTII"/>
<dbReference type="Proteomes" id="UP000094527">
    <property type="component" value="Unassembled WGS sequence"/>
</dbReference>
<dbReference type="SUPFAM" id="SSF53474">
    <property type="entry name" value="alpha/beta-Hydrolases"/>
    <property type="match status" value="1"/>
</dbReference>
<evidence type="ECO:0000313" key="3">
    <source>
        <dbReference type="Proteomes" id="UP000094527"/>
    </source>
</evidence>
<evidence type="ECO:0000313" key="2">
    <source>
        <dbReference type="EMBL" id="ODM90585.1"/>
    </source>
</evidence>
<sequence length="298" mass="33413">MLGLPGLSKFNQNVRFSSTFREQKLRVLDLDINYVETLGNSEGAHPILILPGVLGSIEMDIKPVIPELNKEKYKWIGWDAPGHGKSRPPNRPYLPSGYGCGYEFDVKYAVELMKILGFQRYSIVAWSCGSITATMMANLHPERVSSLVTWAGFGYLGPDVGRAFKNFKKFGALATPEPRRSQIVEMYGEKLLQEMWIDGSNELISLTESDCYGEGGSYQETIKNIQCPALVIHGTKDAVLPVSYAHHLHSLFRNSRLHLVENGTHNLHLRETTEFVNCIQDFVDSVVPVQPTLNKSKL</sequence>
<protein>
    <submittedName>
        <fullName evidence="2">Valacyclovir hydrolase</fullName>
    </submittedName>
</protein>
<gene>
    <name evidence="2" type="ORF">Ocin01_16097</name>
</gene>
<name>A0A1D2MC79_ORCCI</name>
<dbReference type="Gene3D" id="3.40.50.1820">
    <property type="entry name" value="alpha/beta hydrolase"/>
    <property type="match status" value="1"/>
</dbReference>
<dbReference type="STRING" id="48709.A0A1D2MC79"/>
<dbReference type="PRINTS" id="PR00111">
    <property type="entry name" value="ABHYDROLASE"/>
</dbReference>
<dbReference type="AlphaFoldDB" id="A0A1D2MC79"/>
<organism evidence="2 3">
    <name type="scientific">Orchesella cincta</name>
    <name type="common">Springtail</name>
    <name type="synonym">Podura cincta</name>
    <dbReference type="NCBI Taxonomy" id="48709"/>
    <lineage>
        <taxon>Eukaryota</taxon>
        <taxon>Metazoa</taxon>
        <taxon>Ecdysozoa</taxon>
        <taxon>Arthropoda</taxon>
        <taxon>Hexapoda</taxon>
        <taxon>Collembola</taxon>
        <taxon>Entomobryomorpha</taxon>
        <taxon>Entomobryoidea</taxon>
        <taxon>Orchesellidae</taxon>
        <taxon>Orchesellinae</taxon>
        <taxon>Orchesella</taxon>
    </lineage>
</organism>
<dbReference type="PANTHER" id="PTHR46331">
    <property type="entry name" value="VALACYCLOVIR HYDROLASE"/>
    <property type="match status" value="1"/>
</dbReference>
<keyword evidence="3" id="KW-1185">Reference proteome</keyword>
<proteinExistence type="predicted"/>
<dbReference type="Pfam" id="PF00561">
    <property type="entry name" value="Abhydrolase_1"/>
    <property type="match status" value="1"/>
</dbReference>
<dbReference type="InterPro" id="IPR029058">
    <property type="entry name" value="AB_hydrolase_fold"/>
</dbReference>